<keyword evidence="4" id="KW-1185">Reference proteome</keyword>
<evidence type="ECO:0000256" key="1">
    <source>
        <dbReference type="SAM" id="SignalP"/>
    </source>
</evidence>
<dbReference type="EMBL" id="JAPDIA010000009">
    <property type="protein sequence ID" value="MDG0814568.1"/>
    <property type="molecule type" value="Genomic_DNA"/>
</dbReference>
<protein>
    <recommendedName>
        <fullName evidence="2">Fibronectin type-III domain-containing protein</fullName>
    </recommendedName>
</protein>
<dbReference type="AlphaFoldDB" id="A0A9X4L1M6"/>
<evidence type="ECO:0000313" key="4">
    <source>
        <dbReference type="Proteomes" id="UP001153404"/>
    </source>
</evidence>
<dbReference type="InterPro" id="IPR003961">
    <property type="entry name" value="FN3_dom"/>
</dbReference>
<accession>A0A9X4L1M6</accession>
<proteinExistence type="predicted"/>
<organism evidence="3 4">
    <name type="scientific">Cohnella rhizosphaerae</name>
    <dbReference type="NCBI Taxonomy" id="1457232"/>
    <lineage>
        <taxon>Bacteria</taxon>
        <taxon>Bacillati</taxon>
        <taxon>Bacillota</taxon>
        <taxon>Bacilli</taxon>
        <taxon>Bacillales</taxon>
        <taxon>Paenibacillaceae</taxon>
        <taxon>Cohnella</taxon>
    </lineage>
</organism>
<gene>
    <name evidence="3" type="ORF">OMP40_38750</name>
</gene>
<feature type="chain" id="PRO_5040771768" description="Fibronectin type-III domain-containing protein" evidence="1">
    <location>
        <begin position="32"/>
        <end position="1159"/>
    </location>
</feature>
<evidence type="ECO:0000313" key="3">
    <source>
        <dbReference type="EMBL" id="MDG0814568.1"/>
    </source>
</evidence>
<dbReference type="InterPro" id="IPR013783">
    <property type="entry name" value="Ig-like_fold"/>
</dbReference>
<dbReference type="PROSITE" id="PS50853">
    <property type="entry name" value="FN3"/>
    <property type="match status" value="1"/>
</dbReference>
<feature type="domain" description="Fibronectin type-III" evidence="2">
    <location>
        <begin position="219"/>
        <end position="310"/>
    </location>
</feature>
<dbReference type="CDD" id="cd00063">
    <property type="entry name" value="FN3"/>
    <property type="match status" value="1"/>
</dbReference>
<dbReference type="SUPFAM" id="SSF49265">
    <property type="entry name" value="Fibronectin type III"/>
    <property type="match status" value="1"/>
</dbReference>
<dbReference type="Pfam" id="PF12708">
    <property type="entry name" value="Pect-lyase_RHGA_epim"/>
    <property type="match status" value="1"/>
</dbReference>
<comment type="caution">
    <text evidence="3">The sequence shown here is derived from an EMBL/GenBank/DDBJ whole genome shotgun (WGS) entry which is preliminary data.</text>
</comment>
<dbReference type="Proteomes" id="UP001153404">
    <property type="component" value="Unassembled WGS sequence"/>
</dbReference>
<dbReference type="InterPro" id="IPR006626">
    <property type="entry name" value="PbH1"/>
</dbReference>
<dbReference type="InterPro" id="IPR012334">
    <property type="entry name" value="Pectin_lyas_fold"/>
</dbReference>
<sequence length="1159" mass="122444">MRIERFGLIRLLLCLTLVLSLPLPGSSPAYADDPPATTAEFVGVNTTAKGSWVGNYGGEGYILPFFTATSASGRDPGFPAYKPADLASLPSYVSAYTMDSGTYNVTANPSTDPTAPTNAAGTVRKAIQIYDYSAIQYSFTLTGTAKHLFAVYAASYSNTAPQTIELRDTAGQLLDSRLIDTKSGVYALYEVSGSFRVRILKTGTNNQAVLSGFFFDAMPALGVSDVAATVSGRTVELTWDNSLPASGVSVWRKGPTEAQYSELAVLSGSADTYTDTGLSAGSAYLYKLRSAAGGKLSEASATVTANTPVYDATALSLTTTGWTDVLPGTSIAISAALSRSDDHTPIAGETVAFELRGPYVGTWIDGTIGTAVTDAYGVASLAYAPPYAGSYAVHAVYKGSDTLTLDGSEDESPLTVEVEAWERPPVVLKASDAVKPGELLNLDGYGLYEDDQEAVYAEGDGIPTGGPPAGALPLPIVQSDEDGYYAVTRLPDTADAGTLRVWIRNEWGWSDPIRVNLARPQFISEYETAPGLEITLVGRNFDPSEFGGAGGGAQVRLVDTTTAAAYAADVHDVDPYAITFDSDLTPAGEYWVEARHSSADAWARLSSGQTLSVQGAVYDPLEMGVAWADGFNWSRTYSIADYGAVADDAGEDTAAIQAAIDAVKTAGGGVVLVPEGRYVTKTLKLPADVVLRGEDAAGSVLAYSGNGTTNFIESKGDGQTVGRQGVADLTLTMQDETISPDVYLWLGHVWGDAVYDQDNRTASNIFVKGVRIDAPLTKPLAGRGTGTVIVGKERVLFDDNEFSGNGATFTSNYVTEYSSMRGNTLEYGTGVTASLGAYSIVTGNHLIGHPEADADNHGFSVRSYYYLADNVIEHNGTLDHKHNDGEAVMAEVPGGYFNFGEVLSASSDSLVVAPNMPLNTGATSGYHLPTRYGRLSVVITDGRGVGQYRAVTSMSGNTIETDGDWDIVPDRTSKFSLVLPNANGTMYRNTVYSTGGGMQVYGNGIDVVVADNDLTTSGGAFASSFHVPGQNRFNMSYFVRFDRNEIEDILTTSLYNGLGVHGTKSGYGIQSLGIEIRENHVKANLLTDTPGIYVSAKEATVATPPVLRNTVIENNVLENLTKGILLTDGIKGQVLSGNQFVNVAQQIADGGSIDTVILP</sequence>
<dbReference type="InterPro" id="IPR024535">
    <property type="entry name" value="RHGA/B-epi-like_pectate_lyase"/>
</dbReference>
<dbReference type="Gene3D" id="2.60.40.10">
    <property type="entry name" value="Immunoglobulins"/>
    <property type="match status" value="1"/>
</dbReference>
<dbReference type="RefSeq" id="WP_277539537.1">
    <property type="nucleotide sequence ID" value="NZ_JAPDIA010000009.1"/>
</dbReference>
<dbReference type="Gene3D" id="2.160.20.10">
    <property type="entry name" value="Single-stranded right-handed beta-helix, Pectin lyase-like"/>
    <property type="match status" value="2"/>
</dbReference>
<dbReference type="InterPro" id="IPR011050">
    <property type="entry name" value="Pectin_lyase_fold/virulence"/>
</dbReference>
<dbReference type="SMART" id="SM00710">
    <property type="entry name" value="PbH1"/>
    <property type="match status" value="6"/>
</dbReference>
<dbReference type="SUPFAM" id="SSF51126">
    <property type="entry name" value="Pectin lyase-like"/>
    <property type="match status" value="2"/>
</dbReference>
<name>A0A9X4L1M6_9BACL</name>
<dbReference type="InterPro" id="IPR036116">
    <property type="entry name" value="FN3_sf"/>
</dbReference>
<keyword evidence="1" id="KW-0732">Signal</keyword>
<feature type="signal peptide" evidence="1">
    <location>
        <begin position="1"/>
        <end position="31"/>
    </location>
</feature>
<evidence type="ECO:0000259" key="2">
    <source>
        <dbReference type="PROSITE" id="PS50853"/>
    </source>
</evidence>
<reference evidence="3" key="1">
    <citation type="submission" date="2022-10" db="EMBL/GenBank/DDBJ databases">
        <title>Comparative genomic analysis of Cohnella hashimotonis sp. nov., isolated from the International Space Station.</title>
        <authorList>
            <person name="Simpson A."/>
            <person name="Venkateswaran K."/>
        </authorList>
    </citation>
    <scope>NUCLEOTIDE SEQUENCE</scope>
    <source>
        <strain evidence="3">DSM 28161</strain>
    </source>
</reference>